<comment type="caution">
    <text evidence="1">The sequence shown here is derived from an EMBL/GenBank/DDBJ whole genome shotgun (WGS) entry which is preliminary data.</text>
</comment>
<dbReference type="SUPFAM" id="SSF56112">
    <property type="entry name" value="Protein kinase-like (PK-like)"/>
    <property type="match status" value="1"/>
</dbReference>
<gene>
    <name evidence="1" type="ORF">EXY25_10660</name>
</gene>
<dbReference type="RefSeq" id="WP_130566758.1">
    <property type="nucleotide sequence ID" value="NZ_SHLY01000003.1"/>
</dbReference>
<evidence type="ECO:0000313" key="2">
    <source>
        <dbReference type="Proteomes" id="UP000292544"/>
    </source>
</evidence>
<dbReference type="EMBL" id="SHLY01000003">
    <property type="protein sequence ID" value="TAA45811.1"/>
    <property type="molecule type" value="Genomic_DNA"/>
</dbReference>
<keyword evidence="2" id="KW-1185">Reference proteome</keyword>
<name>A0ABY1WP06_9GAMM</name>
<dbReference type="InterPro" id="IPR011009">
    <property type="entry name" value="Kinase-like_dom_sf"/>
</dbReference>
<sequence length="218" mass="24507">MGISGQLVGTSIDTEQGLLTLSAFLGRGKSAYSYLATNNGCNYVVKMMHDEPCPYYDFGNQNKVTVELNAYHTLDRLGIPVPKLLSHDEQRGFLVKSYIEGVLANDLIADGNVETVLPQLYQISKIAQHAGLNLDYFPANFVCADNQLFYVDYEHNPYDSAWDLHNWGIYYWANSAGMADYQRTGDILNLNQTLDSGIPIKAPLQSRVNSWQQRYQHG</sequence>
<proteinExistence type="predicted"/>
<protein>
    <submittedName>
        <fullName evidence="1">Uncharacterized protein</fullName>
    </submittedName>
</protein>
<organism evidence="1 2">
    <name type="scientific">Corallincola spongiicola</name>
    <dbReference type="NCBI Taxonomy" id="2520508"/>
    <lineage>
        <taxon>Bacteria</taxon>
        <taxon>Pseudomonadati</taxon>
        <taxon>Pseudomonadota</taxon>
        <taxon>Gammaproteobacteria</taxon>
        <taxon>Alteromonadales</taxon>
        <taxon>Psychromonadaceae</taxon>
        <taxon>Corallincola</taxon>
    </lineage>
</organism>
<accession>A0ABY1WP06</accession>
<evidence type="ECO:0000313" key="1">
    <source>
        <dbReference type="EMBL" id="TAA45811.1"/>
    </source>
</evidence>
<reference evidence="2" key="1">
    <citation type="submission" date="2019-02" db="EMBL/GenBank/DDBJ databases">
        <title>Draft genome sequence of Muricauda sp. 176CP4-71.</title>
        <authorList>
            <person name="Park J.-S."/>
        </authorList>
    </citation>
    <scope>NUCLEOTIDE SEQUENCE [LARGE SCALE GENOMIC DNA]</scope>
    <source>
        <strain evidence="2">176GS2-150</strain>
    </source>
</reference>
<dbReference type="Proteomes" id="UP000292544">
    <property type="component" value="Unassembled WGS sequence"/>
</dbReference>